<proteinExistence type="inferred from homology"/>
<sequence length="150" mass="16526">MNIAALLLKSSRSFGERPALALGNSVTSNYRDTSKRVAILAGSIRGIIGLFPGDRVAIAMKNCPEFSDVMFATWHAGCAAVPMNAKLHEKEFTYVLKHSGAKVCFVTEDLEPKIKIAIESLDEQPNIISVSDDQYKRLLEENPIEMAELE</sequence>
<accession>A0A382B2P8</accession>
<dbReference type="EMBL" id="UINC01027928">
    <property type="protein sequence ID" value="SVB08018.1"/>
    <property type="molecule type" value="Genomic_DNA"/>
</dbReference>
<evidence type="ECO:0000256" key="4">
    <source>
        <dbReference type="ARBA" id="ARBA00023098"/>
    </source>
</evidence>
<reference evidence="6" key="1">
    <citation type="submission" date="2018-05" db="EMBL/GenBank/DDBJ databases">
        <authorList>
            <person name="Lanie J.A."/>
            <person name="Ng W.-L."/>
            <person name="Kazmierczak K.M."/>
            <person name="Andrzejewski T.M."/>
            <person name="Davidsen T.M."/>
            <person name="Wayne K.J."/>
            <person name="Tettelin H."/>
            <person name="Glass J.I."/>
            <person name="Rusch D."/>
            <person name="Podicherti R."/>
            <person name="Tsui H.-C.T."/>
            <person name="Winkler M.E."/>
        </authorList>
    </citation>
    <scope>NUCLEOTIDE SEQUENCE</scope>
</reference>
<protein>
    <recommendedName>
        <fullName evidence="5">AMP-dependent synthetase/ligase domain-containing protein</fullName>
    </recommendedName>
</protein>
<dbReference type="GO" id="GO:0006631">
    <property type="term" value="P:fatty acid metabolic process"/>
    <property type="evidence" value="ECO:0007669"/>
    <property type="project" value="UniProtKB-KW"/>
</dbReference>
<evidence type="ECO:0000256" key="2">
    <source>
        <dbReference type="ARBA" id="ARBA00022598"/>
    </source>
</evidence>
<dbReference type="PANTHER" id="PTHR43859">
    <property type="entry name" value="ACYL-ACTIVATING ENZYME"/>
    <property type="match status" value="1"/>
</dbReference>
<dbReference type="InterPro" id="IPR000873">
    <property type="entry name" value="AMP-dep_synth/lig_dom"/>
</dbReference>
<dbReference type="SUPFAM" id="SSF56801">
    <property type="entry name" value="Acetyl-CoA synthetase-like"/>
    <property type="match status" value="1"/>
</dbReference>
<evidence type="ECO:0000256" key="1">
    <source>
        <dbReference type="ARBA" id="ARBA00006432"/>
    </source>
</evidence>
<dbReference type="GO" id="GO:0016874">
    <property type="term" value="F:ligase activity"/>
    <property type="evidence" value="ECO:0007669"/>
    <property type="project" value="UniProtKB-KW"/>
</dbReference>
<dbReference type="AlphaFoldDB" id="A0A382B2P8"/>
<keyword evidence="4" id="KW-0443">Lipid metabolism</keyword>
<keyword evidence="3" id="KW-0276">Fatty acid metabolism</keyword>
<feature type="non-terminal residue" evidence="6">
    <location>
        <position position="150"/>
    </location>
</feature>
<dbReference type="Pfam" id="PF00501">
    <property type="entry name" value="AMP-binding"/>
    <property type="match status" value="1"/>
</dbReference>
<feature type="domain" description="AMP-dependent synthetase/ligase" evidence="5">
    <location>
        <begin position="11"/>
        <end position="132"/>
    </location>
</feature>
<evidence type="ECO:0000259" key="5">
    <source>
        <dbReference type="Pfam" id="PF00501"/>
    </source>
</evidence>
<evidence type="ECO:0000256" key="3">
    <source>
        <dbReference type="ARBA" id="ARBA00022832"/>
    </source>
</evidence>
<dbReference type="PANTHER" id="PTHR43859:SF4">
    <property type="entry name" value="BUTANOATE--COA LIGASE AAE1-RELATED"/>
    <property type="match status" value="1"/>
</dbReference>
<evidence type="ECO:0000313" key="6">
    <source>
        <dbReference type="EMBL" id="SVB08018.1"/>
    </source>
</evidence>
<name>A0A382B2P8_9ZZZZ</name>
<comment type="similarity">
    <text evidence="1">Belongs to the ATP-dependent AMP-binding enzyme family.</text>
</comment>
<gene>
    <name evidence="6" type="ORF">METZ01_LOCUS160872</name>
</gene>
<dbReference type="Gene3D" id="3.40.50.980">
    <property type="match status" value="1"/>
</dbReference>
<organism evidence="6">
    <name type="scientific">marine metagenome</name>
    <dbReference type="NCBI Taxonomy" id="408172"/>
    <lineage>
        <taxon>unclassified sequences</taxon>
        <taxon>metagenomes</taxon>
        <taxon>ecological metagenomes</taxon>
    </lineage>
</organism>
<keyword evidence="2" id="KW-0436">Ligase</keyword>